<name>A0A147EZA0_MICTE</name>
<evidence type="ECO:0000313" key="3">
    <source>
        <dbReference type="Proteomes" id="UP000075025"/>
    </source>
</evidence>
<dbReference type="Proteomes" id="UP000075025">
    <property type="component" value="Unassembled WGS sequence"/>
</dbReference>
<dbReference type="Pfam" id="PF04073">
    <property type="entry name" value="tRNA_edit"/>
    <property type="match status" value="1"/>
</dbReference>
<dbReference type="Gene3D" id="3.90.960.10">
    <property type="entry name" value="YbaK/aminoacyl-tRNA synthetase-associated domain"/>
    <property type="match status" value="1"/>
</dbReference>
<dbReference type="EMBL" id="LDRT01000025">
    <property type="protein sequence ID" value="KTR95750.1"/>
    <property type="molecule type" value="Genomic_DNA"/>
</dbReference>
<dbReference type="RefSeq" id="WP_058622959.1">
    <property type="nucleotide sequence ID" value="NZ_LDRT01000025.1"/>
</dbReference>
<feature type="domain" description="YbaK/aminoacyl-tRNA synthetase-associated" evidence="1">
    <location>
        <begin position="42"/>
        <end position="164"/>
    </location>
</feature>
<dbReference type="PATRIC" id="fig|2033.6.peg.1860"/>
<comment type="caution">
    <text evidence="2">The sequence shown here is derived from an EMBL/GenBank/DDBJ whole genome shotgun (WGS) entry which is preliminary data.</text>
</comment>
<evidence type="ECO:0000259" key="1">
    <source>
        <dbReference type="Pfam" id="PF04073"/>
    </source>
</evidence>
<reference evidence="2 3" key="1">
    <citation type="journal article" date="2016" name="Front. Microbiol.">
        <title>Genomic Resource of Rice Seed Associated Bacteria.</title>
        <authorList>
            <person name="Midha S."/>
            <person name="Bansal K."/>
            <person name="Sharma S."/>
            <person name="Kumar N."/>
            <person name="Patil P.P."/>
            <person name="Chaudhry V."/>
            <person name="Patil P.B."/>
        </authorList>
    </citation>
    <scope>NUCLEOTIDE SEQUENCE [LARGE SCALE GENOMIC DNA]</scope>
    <source>
        <strain evidence="2 3">NS220</strain>
    </source>
</reference>
<dbReference type="AlphaFoldDB" id="A0A147EZA0"/>
<dbReference type="GO" id="GO:0002161">
    <property type="term" value="F:aminoacyl-tRNA deacylase activity"/>
    <property type="evidence" value="ECO:0007669"/>
    <property type="project" value="InterPro"/>
</dbReference>
<gene>
    <name evidence="2" type="ORF">NS220_04835</name>
</gene>
<dbReference type="InterPro" id="IPR007214">
    <property type="entry name" value="YbaK/aa-tRNA-synth-assoc-dom"/>
</dbReference>
<protein>
    <submittedName>
        <fullName evidence="2">Prolyl-tRNA synthetase</fullName>
    </submittedName>
</protein>
<evidence type="ECO:0000313" key="2">
    <source>
        <dbReference type="EMBL" id="KTR95750.1"/>
    </source>
</evidence>
<organism evidence="2 3">
    <name type="scientific">Microbacterium testaceum</name>
    <name type="common">Aureobacterium testaceum</name>
    <name type="synonym">Brevibacterium testaceum</name>
    <dbReference type="NCBI Taxonomy" id="2033"/>
    <lineage>
        <taxon>Bacteria</taxon>
        <taxon>Bacillati</taxon>
        <taxon>Actinomycetota</taxon>
        <taxon>Actinomycetes</taxon>
        <taxon>Micrococcales</taxon>
        <taxon>Microbacteriaceae</taxon>
        <taxon>Microbacterium</taxon>
    </lineage>
</organism>
<dbReference type="InterPro" id="IPR036754">
    <property type="entry name" value="YbaK/aa-tRNA-synt-asso_dom_sf"/>
</dbReference>
<dbReference type="GO" id="GO:0004812">
    <property type="term" value="F:aminoacyl-tRNA ligase activity"/>
    <property type="evidence" value="ECO:0007669"/>
    <property type="project" value="UniProtKB-KW"/>
</dbReference>
<proteinExistence type="predicted"/>
<keyword evidence="2" id="KW-0030">Aminoacyl-tRNA synthetase</keyword>
<dbReference type="SUPFAM" id="SSF55826">
    <property type="entry name" value="YbaK/ProRS associated domain"/>
    <property type="match status" value="1"/>
</dbReference>
<accession>A0A147EZA0</accession>
<keyword evidence="2" id="KW-0436">Ligase</keyword>
<sequence length="180" mass="18384">MSALTFLPAAENPHLLAAPVAAALAELDTATAARIEVAAVDPALADTAAFCEAYGQGLDISANCLVVQGTRGGVTHTAACLALATTRLDVNGAVRRLLDARKATFASMDDAVSQTSMEYGGITPLGRPAEWRLLIDARVAALPRVIVGAGIRGAKLFLPGEVLASLPGAEVVEDLAKPVA</sequence>